<name>A0A315ZGV7_SEDFL</name>
<comment type="subcellular location">
    <subcellularLocation>
        <location evidence="1">Cell membrane</location>
        <topology evidence="1">Multi-pass membrane protein</topology>
    </subcellularLocation>
</comment>
<comment type="caution">
    <text evidence="7">The sequence shown here is derived from an EMBL/GenBank/DDBJ whole genome shotgun (WGS) entry which is preliminary data.</text>
</comment>
<feature type="transmembrane region" description="Helical" evidence="6">
    <location>
        <begin position="240"/>
        <end position="257"/>
    </location>
</feature>
<feature type="transmembrane region" description="Helical" evidence="6">
    <location>
        <begin position="16"/>
        <end position="35"/>
    </location>
</feature>
<dbReference type="RefSeq" id="WP_109616303.1">
    <property type="nucleotide sequence ID" value="NZ_QGDO01000001.1"/>
</dbReference>
<dbReference type="PANTHER" id="PTHR10010">
    <property type="entry name" value="SOLUTE CARRIER FAMILY 34 SODIUM PHOSPHATE , MEMBER 2-RELATED"/>
    <property type="match status" value="1"/>
</dbReference>
<dbReference type="GO" id="GO:0044341">
    <property type="term" value="P:sodium-dependent phosphate transport"/>
    <property type="evidence" value="ECO:0007669"/>
    <property type="project" value="InterPro"/>
</dbReference>
<dbReference type="GO" id="GO:0005436">
    <property type="term" value="F:sodium:phosphate symporter activity"/>
    <property type="evidence" value="ECO:0007669"/>
    <property type="project" value="InterPro"/>
</dbReference>
<evidence type="ECO:0000256" key="2">
    <source>
        <dbReference type="ARBA" id="ARBA00022475"/>
    </source>
</evidence>
<feature type="transmembrane region" description="Helical" evidence="6">
    <location>
        <begin position="347"/>
        <end position="367"/>
    </location>
</feature>
<dbReference type="OrthoDB" id="9763003at2"/>
<evidence type="ECO:0000256" key="5">
    <source>
        <dbReference type="ARBA" id="ARBA00023136"/>
    </source>
</evidence>
<keyword evidence="2" id="KW-1003">Cell membrane</keyword>
<evidence type="ECO:0000313" key="7">
    <source>
        <dbReference type="EMBL" id="PWJ44835.1"/>
    </source>
</evidence>
<dbReference type="Pfam" id="PF02690">
    <property type="entry name" value="Na_Pi_cotrans"/>
    <property type="match status" value="2"/>
</dbReference>
<evidence type="ECO:0000256" key="6">
    <source>
        <dbReference type="SAM" id="Phobius"/>
    </source>
</evidence>
<dbReference type="AlphaFoldDB" id="A0A315ZGV7"/>
<dbReference type="InterPro" id="IPR003841">
    <property type="entry name" value="Na/Pi_transpt"/>
</dbReference>
<dbReference type="Proteomes" id="UP000245535">
    <property type="component" value="Unassembled WGS sequence"/>
</dbReference>
<evidence type="ECO:0000313" key="8">
    <source>
        <dbReference type="Proteomes" id="UP000245535"/>
    </source>
</evidence>
<keyword evidence="3 6" id="KW-0812">Transmembrane</keyword>
<sequence>MKNSDTNKVLQTLSKVVQVVAVLFVFLVALKLMSGGFKMLSKDTAQQIITLTSNPFISLFVGLLATALIQSSSTTTSMIVAIVASGSLSLQNAVPMIMGANIGTSVTSTIVALGHLSNKDEFKKAISAATVHDFFNLIVMCVLFPIEYFTGALSSAGTAIASVIYSSESSGPELFNIMSVTVKPAAKAITALLNKNALVVIGVGTLGLFISLRLFTVVLKKLLVGNSEKRLEKYVFGKPLYSLVWGALITAGVQSSSVTTSLTVPLVASNKLSLRNAFPFLMGANIGTTVTALIAAVSQNEAALAIAFCHFLFNIFGVFILFPISAIRNIPIVCAELLGQLTMKNRLVGVAYILVIFFIIPFALIFATTDLNQEEESSLVTPVNPTEVTAKNS</sequence>
<gene>
    <name evidence="7" type="ORF">BC781_1011214</name>
</gene>
<proteinExistence type="predicted"/>
<feature type="transmembrane region" description="Helical" evidence="6">
    <location>
        <begin position="56"/>
        <end position="84"/>
    </location>
</feature>
<feature type="transmembrane region" description="Helical" evidence="6">
    <location>
        <begin position="96"/>
        <end position="116"/>
    </location>
</feature>
<reference evidence="7 8" key="1">
    <citation type="submission" date="2018-03" db="EMBL/GenBank/DDBJ databases">
        <title>Genomic Encyclopedia of Archaeal and Bacterial Type Strains, Phase II (KMG-II): from individual species to whole genera.</title>
        <authorList>
            <person name="Goeker M."/>
        </authorList>
    </citation>
    <scope>NUCLEOTIDE SEQUENCE [LARGE SCALE GENOMIC DNA]</scope>
    <source>
        <strain evidence="7 8">DSM 28229</strain>
    </source>
</reference>
<dbReference type="NCBIfam" id="NF037997">
    <property type="entry name" value="Na_Pi_symport"/>
    <property type="match status" value="2"/>
</dbReference>
<keyword evidence="8" id="KW-1185">Reference proteome</keyword>
<protein>
    <submittedName>
        <fullName evidence="7">Sodium-dependent phosphate cotransporter</fullName>
    </submittedName>
</protein>
<dbReference type="EMBL" id="QGDO01000001">
    <property type="protein sequence ID" value="PWJ44835.1"/>
    <property type="molecule type" value="Genomic_DNA"/>
</dbReference>
<organism evidence="7 8">
    <name type="scientific">Sediminitomix flava</name>
    <dbReference type="NCBI Taxonomy" id="379075"/>
    <lineage>
        <taxon>Bacteria</taxon>
        <taxon>Pseudomonadati</taxon>
        <taxon>Bacteroidota</taxon>
        <taxon>Cytophagia</taxon>
        <taxon>Cytophagales</taxon>
        <taxon>Flammeovirgaceae</taxon>
        <taxon>Sediminitomix</taxon>
    </lineage>
</organism>
<feature type="transmembrane region" description="Helical" evidence="6">
    <location>
        <begin position="304"/>
        <end position="327"/>
    </location>
</feature>
<feature type="transmembrane region" description="Helical" evidence="6">
    <location>
        <begin position="277"/>
        <end position="297"/>
    </location>
</feature>
<keyword evidence="5 6" id="KW-0472">Membrane</keyword>
<accession>A0A315ZGV7</accession>
<evidence type="ECO:0000256" key="4">
    <source>
        <dbReference type="ARBA" id="ARBA00022989"/>
    </source>
</evidence>
<evidence type="ECO:0000256" key="1">
    <source>
        <dbReference type="ARBA" id="ARBA00004651"/>
    </source>
</evidence>
<dbReference type="GO" id="GO:0005886">
    <property type="term" value="C:plasma membrane"/>
    <property type="evidence" value="ECO:0007669"/>
    <property type="project" value="UniProtKB-SubCell"/>
</dbReference>
<feature type="transmembrane region" description="Helical" evidence="6">
    <location>
        <begin position="197"/>
        <end position="219"/>
    </location>
</feature>
<evidence type="ECO:0000256" key="3">
    <source>
        <dbReference type="ARBA" id="ARBA00022692"/>
    </source>
</evidence>
<dbReference type="PANTHER" id="PTHR10010:SF46">
    <property type="entry name" value="SODIUM-DEPENDENT PHOSPHATE TRANSPORT PROTEIN 2B"/>
    <property type="match status" value="1"/>
</dbReference>
<keyword evidence="4 6" id="KW-1133">Transmembrane helix</keyword>